<sequence>MTSVGVPIKILHEAEGHVVTLETVTGVLEWLGALFVVLFVEVRQVSEGSGSSTAGCHLGLFPSVDLSITSLYELSCLSAISELSLL</sequence>
<accession>A0A3P7M6H1</accession>
<evidence type="ECO:0000313" key="1">
    <source>
        <dbReference type="EMBL" id="VDN21590.1"/>
    </source>
</evidence>
<keyword evidence="2" id="KW-1185">Reference proteome</keyword>
<reference evidence="1 2" key="1">
    <citation type="submission" date="2018-11" db="EMBL/GenBank/DDBJ databases">
        <authorList>
            <consortium name="Pathogen Informatics"/>
        </authorList>
    </citation>
    <scope>NUCLEOTIDE SEQUENCE [LARGE SCALE GENOMIC DNA]</scope>
</reference>
<proteinExistence type="predicted"/>
<gene>
    <name evidence="1" type="ORF">CGOC_LOCUS9083</name>
</gene>
<name>A0A3P7M6H1_CYLGO</name>
<organism evidence="1 2">
    <name type="scientific">Cylicostephanus goldi</name>
    <name type="common">Nematode worm</name>
    <dbReference type="NCBI Taxonomy" id="71465"/>
    <lineage>
        <taxon>Eukaryota</taxon>
        <taxon>Metazoa</taxon>
        <taxon>Ecdysozoa</taxon>
        <taxon>Nematoda</taxon>
        <taxon>Chromadorea</taxon>
        <taxon>Rhabditida</taxon>
        <taxon>Rhabditina</taxon>
        <taxon>Rhabditomorpha</taxon>
        <taxon>Strongyloidea</taxon>
        <taxon>Strongylidae</taxon>
        <taxon>Cylicostephanus</taxon>
    </lineage>
</organism>
<dbReference type="EMBL" id="UYRV01105761">
    <property type="protein sequence ID" value="VDN21590.1"/>
    <property type="molecule type" value="Genomic_DNA"/>
</dbReference>
<evidence type="ECO:0000313" key="2">
    <source>
        <dbReference type="Proteomes" id="UP000271889"/>
    </source>
</evidence>
<dbReference type="Proteomes" id="UP000271889">
    <property type="component" value="Unassembled WGS sequence"/>
</dbReference>
<protein>
    <submittedName>
        <fullName evidence="1">Uncharacterized protein</fullName>
    </submittedName>
</protein>
<dbReference type="AlphaFoldDB" id="A0A3P7M6H1"/>